<feature type="non-terminal residue" evidence="2">
    <location>
        <position position="1"/>
    </location>
</feature>
<accession>A0ABD0KIF2</accession>
<evidence type="ECO:0000313" key="3">
    <source>
        <dbReference type="Proteomes" id="UP001519460"/>
    </source>
</evidence>
<sequence length="123" mass="13724">LLRVPDCQSQCWKESGHMLFALCLCPVCLDPVDCKMPCVAWSVISSSRLEPYSQSWCWKESGNMFFIQCLCPVCLDPVDCKMPCVAWSVISSSRLEPYSQSWDGRKAGTCFSSSACSQCGMIQ</sequence>
<dbReference type="Proteomes" id="UP001519460">
    <property type="component" value="Unassembled WGS sequence"/>
</dbReference>
<reference evidence="2 3" key="1">
    <citation type="journal article" date="2023" name="Sci. Data">
        <title>Genome assembly of the Korean intertidal mud-creeper Batillaria attramentaria.</title>
        <authorList>
            <person name="Patra A.K."/>
            <person name="Ho P.T."/>
            <person name="Jun S."/>
            <person name="Lee S.J."/>
            <person name="Kim Y."/>
            <person name="Won Y.J."/>
        </authorList>
    </citation>
    <scope>NUCLEOTIDE SEQUENCE [LARGE SCALE GENOMIC DNA]</scope>
    <source>
        <strain evidence="2">Wonlab-2016</strain>
    </source>
</reference>
<dbReference type="AlphaFoldDB" id="A0ABD0KIF2"/>
<proteinExistence type="predicted"/>
<evidence type="ECO:0000313" key="2">
    <source>
        <dbReference type="EMBL" id="KAK7486868.1"/>
    </source>
</evidence>
<feature type="signal peptide" evidence="1">
    <location>
        <begin position="1"/>
        <end position="34"/>
    </location>
</feature>
<keyword evidence="1" id="KW-0732">Signal</keyword>
<name>A0ABD0KIF2_9CAEN</name>
<protein>
    <submittedName>
        <fullName evidence="2">Uncharacterized protein</fullName>
    </submittedName>
</protein>
<evidence type="ECO:0000256" key="1">
    <source>
        <dbReference type="SAM" id="SignalP"/>
    </source>
</evidence>
<feature type="chain" id="PRO_5044746831" evidence="1">
    <location>
        <begin position="35"/>
        <end position="123"/>
    </location>
</feature>
<gene>
    <name evidence="2" type="ORF">BaRGS_00021839</name>
</gene>
<comment type="caution">
    <text evidence="2">The sequence shown here is derived from an EMBL/GenBank/DDBJ whole genome shotgun (WGS) entry which is preliminary data.</text>
</comment>
<keyword evidence="3" id="KW-1185">Reference proteome</keyword>
<dbReference type="EMBL" id="JACVVK020000172">
    <property type="protein sequence ID" value="KAK7486868.1"/>
    <property type="molecule type" value="Genomic_DNA"/>
</dbReference>
<organism evidence="2 3">
    <name type="scientific">Batillaria attramentaria</name>
    <dbReference type="NCBI Taxonomy" id="370345"/>
    <lineage>
        <taxon>Eukaryota</taxon>
        <taxon>Metazoa</taxon>
        <taxon>Spiralia</taxon>
        <taxon>Lophotrochozoa</taxon>
        <taxon>Mollusca</taxon>
        <taxon>Gastropoda</taxon>
        <taxon>Caenogastropoda</taxon>
        <taxon>Sorbeoconcha</taxon>
        <taxon>Cerithioidea</taxon>
        <taxon>Batillariidae</taxon>
        <taxon>Batillaria</taxon>
    </lineage>
</organism>